<evidence type="ECO:0000256" key="8">
    <source>
        <dbReference type="ARBA" id="ARBA00023125"/>
    </source>
</evidence>
<keyword evidence="2 11" id="KW-0547">Nucleotide-binding</keyword>
<keyword evidence="1 11" id="KW-0540">Nuclease</keyword>
<dbReference type="Pfam" id="PF21185">
    <property type="entry name" value="RecD_N"/>
    <property type="match status" value="1"/>
</dbReference>
<keyword evidence="4 11" id="KW-0378">Hydrolase</keyword>
<keyword evidence="5 11" id="KW-0347">Helicase</keyword>
<organism evidence="14 15">
    <name type="scientific">Janibacter cremeus</name>
    <dbReference type="NCBI Taxonomy" id="1285192"/>
    <lineage>
        <taxon>Bacteria</taxon>
        <taxon>Bacillati</taxon>
        <taxon>Actinomycetota</taxon>
        <taxon>Actinomycetes</taxon>
        <taxon>Micrococcales</taxon>
        <taxon>Intrasporangiaceae</taxon>
        <taxon>Janibacter</taxon>
    </lineage>
</organism>
<dbReference type="CDD" id="cd17933">
    <property type="entry name" value="DEXSc_RecD-like"/>
    <property type="match status" value="1"/>
</dbReference>
<dbReference type="InterPro" id="IPR027785">
    <property type="entry name" value="UvrD-like_helicase_C"/>
</dbReference>
<keyword evidence="7 11" id="KW-0067">ATP-binding</keyword>
<comment type="catalytic activity">
    <reaction evidence="11">
        <text>ATP + H2O = ADP + phosphate + H(+)</text>
        <dbReference type="Rhea" id="RHEA:13065"/>
        <dbReference type="ChEBI" id="CHEBI:15377"/>
        <dbReference type="ChEBI" id="CHEBI:15378"/>
        <dbReference type="ChEBI" id="CHEBI:30616"/>
        <dbReference type="ChEBI" id="CHEBI:43474"/>
        <dbReference type="ChEBI" id="CHEBI:456216"/>
        <dbReference type="EC" id="5.6.2.3"/>
    </reaction>
</comment>
<evidence type="ECO:0000256" key="10">
    <source>
        <dbReference type="ARBA" id="ARBA00023235"/>
    </source>
</evidence>
<dbReference type="PANTHER" id="PTHR43788:SF6">
    <property type="entry name" value="DNA HELICASE B"/>
    <property type="match status" value="1"/>
</dbReference>
<protein>
    <recommendedName>
        <fullName evidence="11">RecBCD enzyme subunit RecD</fullName>
        <ecNumber evidence="11">5.6.2.3</ecNumber>
    </recommendedName>
    <alternativeName>
        <fullName evidence="11">DNA 5'-3' helicase subunit RecD</fullName>
    </alternativeName>
    <alternativeName>
        <fullName evidence="11">Exonuclease V subunit RecD</fullName>
        <shortName evidence="11">ExoV subunit RecD</shortName>
    </alternativeName>
    <alternativeName>
        <fullName evidence="11">Helicase/nuclease RecBCD subunit RecD</fullName>
    </alternativeName>
</protein>
<evidence type="ECO:0000256" key="6">
    <source>
        <dbReference type="ARBA" id="ARBA00022839"/>
    </source>
</evidence>
<dbReference type="InterPro" id="IPR049550">
    <property type="entry name" value="RecD_N"/>
</dbReference>
<evidence type="ECO:0000256" key="2">
    <source>
        <dbReference type="ARBA" id="ARBA00022741"/>
    </source>
</evidence>
<keyword evidence="9 11" id="KW-0234">DNA repair</keyword>
<comment type="similarity">
    <text evidence="11">Belongs to the RecD family.</text>
</comment>
<evidence type="ECO:0000256" key="9">
    <source>
        <dbReference type="ARBA" id="ARBA00023204"/>
    </source>
</evidence>
<dbReference type="Gene3D" id="1.10.10.1020">
    <property type="entry name" value="RecBCD complex, subunit RecD, N-terminal domain"/>
    <property type="match status" value="1"/>
</dbReference>
<dbReference type="GO" id="GO:0009338">
    <property type="term" value="C:exodeoxyribonuclease V complex"/>
    <property type="evidence" value="ECO:0007669"/>
    <property type="project" value="InterPro"/>
</dbReference>
<dbReference type="Proteomes" id="UP000554054">
    <property type="component" value="Unassembled WGS sequence"/>
</dbReference>
<dbReference type="GO" id="GO:0003677">
    <property type="term" value="F:DNA binding"/>
    <property type="evidence" value="ECO:0007669"/>
    <property type="project" value="UniProtKB-UniRule"/>
</dbReference>
<dbReference type="GO" id="GO:0008854">
    <property type="term" value="F:exodeoxyribonuclease V activity"/>
    <property type="evidence" value="ECO:0007669"/>
    <property type="project" value="InterPro"/>
</dbReference>
<dbReference type="GO" id="GO:0017116">
    <property type="term" value="F:single-stranded DNA helicase activity"/>
    <property type="evidence" value="ECO:0007669"/>
    <property type="project" value="TreeGrafter"/>
</dbReference>
<dbReference type="SMART" id="SM00382">
    <property type="entry name" value="AAA"/>
    <property type="match status" value="1"/>
</dbReference>
<comment type="miscellaneous">
    <text evidence="11">In the RecBCD complex, RecB has a slow 3'-5' helicase, an exonuclease activity and loads RecA onto ssDNA, RecD has a fast 5'-3' helicase activity, while RecC stimulates the ATPase and processivity of the RecB helicase and contributes to recognition of the Chi site.</text>
</comment>
<dbReference type="GO" id="GO:0043139">
    <property type="term" value="F:5'-3' DNA helicase activity"/>
    <property type="evidence" value="ECO:0007669"/>
    <property type="project" value="UniProtKB-UniRule"/>
</dbReference>
<dbReference type="SUPFAM" id="SSF52540">
    <property type="entry name" value="P-loop containing nucleoside triphosphate hydrolases"/>
    <property type="match status" value="1"/>
</dbReference>
<dbReference type="InterPro" id="IPR003593">
    <property type="entry name" value="AAA+_ATPase"/>
</dbReference>
<evidence type="ECO:0000256" key="12">
    <source>
        <dbReference type="SAM" id="MobiDB-lite"/>
    </source>
</evidence>
<dbReference type="GO" id="GO:0005524">
    <property type="term" value="F:ATP binding"/>
    <property type="evidence" value="ECO:0007669"/>
    <property type="project" value="UniProtKB-UniRule"/>
</dbReference>
<dbReference type="Gene3D" id="3.40.50.300">
    <property type="entry name" value="P-loop containing nucleotide triphosphate hydrolases"/>
    <property type="match status" value="3"/>
</dbReference>
<gene>
    <name evidence="11" type="primary">recD</name>
    <name evidence="14" type="ORF">BJY20_001775</name>
</gene>
<feature type="region of interest" description="Disordered" evidence="12">
    <location>
        <begin position="363"/>
        <end position="400"/>
    </location>
</feature>
<evidence type="ECO:0000256" key="7">
    <source>
        <dbReference type="ARBA" id="ARBA00022840"/>
    </source>
</evidence>
<dbReference type="Pfam" id="PF13245">
    <property type="entry name" value="AAA_19"/>
    <property type="match status" value="1"/>
</dbReference>
<evidence type="ECO:0000256" key="1">
    <source>
        <dbReference type="ARBA" id="ARBA00022722"/>
    </source>
</evidence>
<dbReference type="Pfam" id="PF13538">
    <property type="entry name" value="UvrD_C_2"/>
    <property type="match status" value="1"/>
</dbReference>
<dbReference type="InterPro" id="IPR027417">
    <property type="entry name" value="P-loop_NTPase"/>
</dbReference>
<dbReference type="GO" id="GO:0000724">
    <property type="term" value="P:double-strand break repair via homologous recombination"/>
    <property type="evidence" value="ECO:0007669"/>
    <property type="project" value="UniProtKB-UniRule"/>
</dbReference>
<dbReference type="EMBL" id="JACCAE010000001">
    <property type="protein sequence ID" value="NYF98383.1"/>
    <property type="molecule type" value="Genomic_DNA"/>
</dbReference>
<evidence type="ECO:0000259" key="13">
    <source>
        <dbReference type="SMART" id="SM00382"/>
    </source>
</evidence>
<evidence type="ECO:0000313" key="14">
    <source>
        <dbReference type="EMBL" id="NYF98383.1"/>
    </source>
</evidence>
<reference evidence="14 15" key="1">
    <citation type="submission" date="2020-07" db="EMBL/GenBank/DDBJ databases">
        <title>Sequencing the genomes of 1000 actinobacteria strains.</title>
        <authorList>
            <person name="Klenk H.-P."/>
        </authorList>
    </citation>
    <scope>NUCLEOTIDE SEQUENCE [LARGE SCALE GENOMIC DNA]</scope>
    <source>
        <strain evidence="14 15">DSM 26154</strain>
    </source>
</reference>
<dbReference type="InterPro" id="IPR006344">
    <property type="entry name" value="RecD"/>
</dbReference>
<dbReference type="NCBIfam" id="TIGR01447">
    <property type="entry name" value="recD"/>
    <property type="match status" value="1"/>
</dbReference>
<keyword evidence="3 11" id="KW-0227">DNA damage</keyword>
<keyword evidence="10 11" id="KW-0413">Isomerase</keyword>
<keyword evidence="6 11" id="KW-0269">Exonuclease</keyword>
<dbReference type="EC" id="5.6.2.3" evidence="11"/>
<evidence type="ECO:0000256" key="4">
    <source>
        <dbReference type="ARBA" id="ARBA00022801"/>
    </source>
</evidence>
<keyword evidence="15" id="KW-1185">Reference proteome</keyword>
<feature type="binding site" evidence="11">
    <location>
        <begin position="211"/>
        <end position="218"/>
    </location>
    <ligand>
        <name>ATP</name>
        <dbReference type="ChEBI" id="CHEBI:30616"/>
    </ligand>
</feature>
<dbReference type="RefSeq" id="WP_185991200.1">
    <property type="nucleotide sequence ID" value="NZ_JACCAE010000001.1"/>
</dbReference>
<dbReference type="CDD" id="cd18809">
    <property type="entry name" value="SF1_C_RecD"/>
    <property type="match status" value="1"/>
</dbReference>
<evidence type="ECO:0000256" key="5">
    <source>
        <dbReference type="ARBA" id="ARBA00022806"/>
    </source>
</evidence>
<evidence type="ECO:0000313" key="15">
    <source>
        <dbReference type="Proteomes" id="UP000554054"/>
    </source>
</evidence>
<dbReference type="AlphaFoldDB" id="A0A852VUM8"/>
<evidence type="ECO:0000256" key="11">
    <source>
        <dbReference type="HAMAP-Rule" id="MF_01487"/>
    </source>
</evidence>
<dbReference type="PANTHER" id="PTHR43788">
    <property type="entry name" value="DNA2/NAM7 HELICASE FAMILY MEMBER"/>
    <property type="match status" value="1"/>
</dbReference>
<feature type="domain" description="AAA+ ATPase" evidence="13">
    <location>
        <begin position="203"/>
        <end position="558"/>
    </location>
</feature>
<name>A0A852VUM8_9MICO</name>
<dbReference type="InterPro" id="IPR050534">
    <property type="entry name" value="Coronavir_polyprotein_1ab"/>
</dbReference>
<dbReference type="HAMAP" id="MF_01487">
    <property type="entry name" value="RecD"/>
    <property type="match status" value="1"/>
</dbReference>
<accession>A0A852VUM8</accession>
<evidence type="ECO:0000256" key="3">
    <source>
        <dbReference type="ARBA" id="ARBA00022763"/>
    </source>
</evidence>
<comment type="function">
    <text evidence="11">A helicase/nuclease that prepares dsDNA breaks (DSB) for recombinational DNA repair. Binds to DSBs and unwinds DNA via a highly rapid and processive ATP-dependent bidirectional helicase activity. Unwinds dsDNA until it encounters a Chi (crossover hotspot instigator) sequence from the 3' direction. Cuts ssDNA a few nucleotides 3' to the Chi site. The properties and activities of the enzyme are changed at Chi. The Chi-altered holoenzyme produces a long 3'-ssDNA overhang and facilitates RecA-binding to the ssDNA for homologous DNA recombination and repair. Holoenzyme degrades any linearized DNA that is unable to undergo homologous recombination. In the holoenzyme this subunit has ssDNA-dependent ATPase and 5'-3' helicase activity. When added to pre-assembled RecBC greatly stimulates nuclease activity and augments holoenzyme processivity. Negatively regulates the RecA-loading ability of RecBCD.</text>
</comment>
<sequence length="647" mass="68931">MTTVEQDRYDRRLALGATGDLADLNAAGIIEAADVHVATRLAQLVDEHDPLVRVTLALVVRAAREGSTCLEPEHAHELLTETATGEEDDLSVDVLASGASPAGNSTGDVATKDAWTDLPPADEWLQRVADSALTAAGVLRVEHGLVYLDRYHREEVQVAEDLARRAATPAPAVDEAKLAAGLQRVFPGASWTEQSDAVRTAVTRLTTVLAGGPGTGKTSTVAGLLTLLLEQAEATGRRPRIALAAPTGKAAARLRESVIESLARLSPQDRERLGTDIEAVTVHRLLGWRPDSGNRFRRGRGNPLPHDIVVVDEASMLSLTLTARLLEALRPNTRLLLVGDPDQLASVEAGAVLADLVAGYGEGGSPRDGEGDALGSHATSGWYDEAPSKEAPKRGSSPVARLETSHRFGAEIGALAEAVRVGDADRALSTLASATPGGPVQHIHVDHVLEADEALRPRLLEHALRLRRLALDGEYAAALHELGEHRLLCAHRDGPWGVGPWNDRVERWLGEATDYHGRQQVGRPLLVTANDRGLGLFNGDAGVMSLRRDGRVVGVFGEPGAPQVHAATSLADVDTAHAMTIHKSQGSQATSVTVLLPDADSRLLTRELLYTAITRAQKSVLLVGSQEAIRAAITRRTQRATGLRHRV</sequence>
<keyword evidence="8 11" id="KW-0238">DNA-binding</keyword>
<proteinExistence type="inferred from homology"/>
<dbReference type="InterPro" id="IPR041851">
    <property type="entry name" value="RecD_N_sf"/>
</dbReference>
<comment type="caution">
    <text evidence="14">The sequence shown here is derived from an EMBL/GenBank/DDBJ whole genome shotgun (WGS) entry which is preliminary data.</text>
</comment>
<comment type="subunit">
    <text evidence="11">Heterotrimer of RecB, RecC and RecD. All subunits contribute to DNA-binding.</text>
</comment>